<dbReference type="InterPro" id="IPR038063">
    <property type="entry name" value="Transpep_catalytic_dom"/>
</dbReference>
<accession>A0A024H557</accession>
<evidence type="ECO:0000256" key="7">
    <source>
        <dbReference type="PROSITE-ProRule" id="PRU01373"/>
    </source>
</evidence>
<keyword evidence="3 7" id="KW-0133">Cell shape</keyword>
<dbReference type="GO" id="GO:0005576">
    <property type="term" value="C:extracellular region"/>
    <property type="evidence" value="ECO:0007669"/>
    <property type="project" value="TreeGrafter"/>
</dbReference>
<proteinExistence type="predicted"/>
<organism evidence="9 10">
    <name type="scientific">Pseudarthrobacter siccitolerans</name>
    <dbReference type="NCBI Taxonomy" id="861266"/>
    <lineage>
        <taxon>Bacteria</taxon>
        <taxon>Bacillati</taxon>
        <taxon>Actinomycetota</taxon>
        <taxon>Actinomycetes</taxon>
        <taxon>Micrococcales</taxon>
        <taxon>Micrococcaceae</taxon>
        <taxon>Pseudarthrobacter</taxon>
    </lineage>
</organism>
<feature type="active site" description="Proton donor/acceptor" evidence="7">
    <location>
        <position position="344"/>
    </location>
</feature>
<name>A0A024H557_9MICC</name>
<comment type="pathway">
    <text evidence="1 7">Cell wall biogenesis; peptidoglycan biosynthesis.</text>
</comment>
<dbReference type="Gene3D" id="2.60.40.3780">
    <property type="match status" value="1"/>
</dbReference>
<dbReference type="OrthoDB" id="5242354at2"/>
<evidence type="ECO:0000256" key="5">
    <source>
        <dbReference type="ARBA" id="ARBA00023315"/>
    </source>
</evidence>
<evidence type="ECO:0000256" key="6">
    <source>
        <dbReference type="ARBA" id="ARBA00023316"/>
    </source>
</evidence>
<evidence type="ECO:0000259" key="8">
    <source>
        <dbReference type="PROSITE" id="PS52029"/>
    </source>
</evidence>
<dbReference type="GO" id="GO:0018104">
    <property type="term" value="P:peptidoglycan-protein cross-linking"/>
    <property type="evidence" value="ECO:0007669"/>
    <property type="project" value="TreeGrafter"/>
</dbReference>
<comment type="caution">
    <text evidence="9">The sequence shown here is derived from an EMBL/GenBank/DDBJ whole genome shotgun (WGS) entry which is preliminary data.</text>
</comment>
<dbReference type="UniPathway" id="UPA00219"/>
<dbReference type="Pfam" id="PF03734">
    <property type="entry name" value="YkuD"/>
    <property type="match status" value="1"/>
</dbReference>
<evidence type="ECO:0000256" key="2">
    <source>
        <dbReference type="ARBA" id="ARBA00022679"/>
    </source>
</evidence>
<feature type="domain" description="L,D-TPase catalytic" evidence="8">
    <location>
        <begin position="260"/>
        <end position="387"/>
    </location>
</feature>
<sequence length="412" mass="43436">MEPEFKPRRTGATKKILLVVAVCLLAAVGGVFAAVAPGIARGAIESEAGSAVRSSPGVALPVIAPVKLDAAPANGAKQVNPAAPVSLKVANGTIERVTLTSTSGETVEGSIDAGGTGWTAAGALKFNTDYSYTYVVKDSAGRETSTTQTFSTVSSTHEADAAIYPLDGMKVGVGQPLQIIFSEPVINRDAVEKAISISSSAGQVGAFHWHSDTMVRYRAENFWAANSTITMDMKLFGVDLGNGQIANFNKKVNVSIGDKKVAVADAAAHTFTLSVNDQVVKTLPVSMGDQRFPSARGYGVLMEKKRYDHFRASSIGLKPDDPAYYGDVDVEYTIRLTLSGAYIHQALPSAFPFIGNANVSHGCIGFAPDGAAWVFDNMGTGDVVQIVNTEGDYAAHTDGFGDWNIPWGEYDN</sequence>
<dbReference type="SUPFAM" id="SSF141523">
    <property type="entry name" value="L,D-transpeptidase catalytic domain-like"/>
    <property type="match status" value="1"/>
</dbReference>
<dbReference type="STRING" id="861266.ARTSIC4J27_2964"/>
<dbReference type="PANTHER" id="PTHR30582:SF2">
    <property type="entry name" value="L,D-TRANSPEPTIDASE YCIB-RELATED"/>
    <property type="match status" value="1"/>
</dbReference>
<feature type="active site" description="Nucleophile" evidence="7">
    <location>
        <position position="363"/>
    </location>
</feature>
<dbReference type="Pfam" id="PF17964">
    <property type="entry name" value="Big_10"/>
    <property type="match status" value="1"/>
</dbReference>
<evidence type="ECO:0000313" key="10">
    <source>
        <dbReference type="Proteomes" id="UP000035722"/>
    </source>
</evidence>
<dbReference type="CDD" id="cd16913">
    <property type="entry name" value="YkuD_like"/>
    <property type="match status" value="1"/>
</dbReference>
<dbReference type="PANTHER" id="PTHR30582">
    <property type="entry name" value="L,D-TRANSPEPTIDASE"/>
    <property type="match status" value="1"/>
</dbReference>
<dbReference type="GO" id="GO:0071555">
    <property type="term" value="P:cell wall organization"/>
    <property type="evidence" value="ECO:0007669"/>
    <property type="project" value="UniProtKB-UniRule"/>
</dbReference>
<evidence type="ECO:0000256" key="3">
    <source>
        <dbReference type="ARBA" id="ARBA00022960"/>
    </source>
</evidence>
<reference evidence="10" key="1">
    <citation type="journal article" date="2014" name="Genome Announc.">
        <title>Genome Sequence of Arthrobacter siccitolerans 4J27, a Xeroprotectant-Producing Desiccation-Tolerant Microorganism.</title>
        <authorList>
            <person name="Manzanera M."/>
            <person name="Santa-Cruz-Calvo L."/>
            <person name="Vilchez J.I."/>
            <person name="Garcia-Fontana C."/>
            <person name="Silva-Castro G.A."/>
            <person name="Calvo C."/>
            <person name="Gonzalez-Lopez J."/>
        </authorList>
    </citation>
    <scope>NUCLEOTIDE SEQUENCE [LARGE SCALE GENOMIC DNA]</scope>
    <source>
        <strain evidence="10">4J27</strain>
    </source>
</reference>
<dbReference type="PROSITE" id="PS52029">
    <property type="entry name" value="LD_TPASE"/>
    <property type="match status" value="1"/>
</dbReference>
<dbReference type="InterPro" id="IPR005490">
    <property type="entry name" value="LD_TPept_cat_dom"/>
</dbReference>
<dbReference type="EMBL" id="CAQI01000046">
    <property type="protein sequence ID" value="CCQ46987.1"/>
    <property type="molecule type" value="Genomic_DNA"/>
</dbReference>
<keyword evidence="5" id="KW-0012">Acyltransferase</keyword>
<evidence type="ECO:0000313" key="9">
    <source>
        <dbReference type="EMBL" id="CCQ46987.1"/>
    </source>
</evidence>
<dbReference type="GO" id="GO:0071972">
    <property type="term" value="F:peptidoglycan L,D-transpeptidase activity"/>
    <property type="evidence" value="ECO:0007669"/>
    <property type="project" value="TreeGrafter"/>
</dbReference>
<dbReference type="Proteomes" id="UP000035722">
    <property type="component" value="Unassembled WGS sequence"/>
</dbReference>
<dbReference type="RefSeq" id="WP_050055860.1">
    <property type="nucleotide sequence ID" value="NZ_CAQI01000046.1"/>
</dbReference>
<dbReference type="GO" id="GO:0016746">
    <property type="term" value="F:acyltransferase activity"/>
    <property type="evidence" value="ECO:0007669"/>
    <property type="project" value="UniProtKB-KW"/>
</dbReference>
<evidence type="ECO:0000256" key="4">
    <source>
        <dbReference type="ARBA" id="ARBA00022984"/>
    </source>
</evidence>
<dbReference type="AlphaFoldDB" id="A0A024H557"/>
<dbReference type="InterPro" id="IPR050979">
    <property type="entry name" value="LD-transpeptidase"/>
</dbReference>
<dbReference type="CDD" id="cd13432">
    <property type="entry name" value="LDT_IgD_like_2"/>
    <property type="match status" value="1"/>
</dbReference>
<dbReference type="Gene3D" id="2.40.440.10">
    <property type="entry name" value="L,D-transpeptidase catalytic domain-like"/>
    <property type="match status" value="1"/>
</dbReference>
<evidence type="ECO:0000256" key="1">
    <source>
        <dbReference type="ARBA" id="ARBA00004752"/>
    </source>
</evidence>
<dbReference type="GO" id="GO:0008360">
    <property type="term" value="P:regulation of cell shape"/>
    <property type="evidence" value="ECO:0007669"/>
    <property type="project" value="UniProtKB-UniRule"/>
</dbReference>
<gene>
    <name evidence="9" type="ORF">ARTSIC4J27_2964</name>
</gene>
<keyword evidence="10" id="KW-1185">Reference proteome</keyword>
<protein>
    <submittedName>
        <fullName evidence="9">Ykud domain protein</fullName>
    </submittedName>
</protein>
<keyword evidence="4 7" id="KW-0573">Peptidoglycan synthesis</keyword>
<keyword evidence="6 7" id="KW-0961">Cell wall biogenesis/degradation</keyword>
<dbReference type="InterPro" id="IPR041280">
    <property type="entry name" value="Big_10"/>
</dbReference>
<dbReference type="Gene3D" id="2.60.40.3710">
    <property type="match status" value="1"/>
</dbReference>
<keyword evidence="2" id="KW-0808">Transferase</keyword>